<dbReference type="Proteomes" id="UP000662185">
    <property type="component" value="Unassembled WGS sequence"/>
</dbReference>
<dbReference type="InterPro" id="IPR038330">
    <property type="entry name" value="TspO/MBR-related_sf"/>
</dbReference>
<evidence type="ECO:0000256" key="3">
    <source>
        <dbReference type="ARBA" id="ARBA00022692"/>
    </source>
</evidence>
<evidence type="ECO:0000256" key="5">
    <source>
        <dbReference type="ARBA" id="ARBA00023136"/>
    </source>
</evidence>
<dbReference type="GO" id="GO:0016020">
    <property type="term" value="C:membrane"/>
    <property type="evidence" value="ECO:0007669"/>
    <property type="project" value="UniProtKB-SubCell"/>
</dbReference>
<feature type="transmembrane region" description="Helical" evidence="6">
    <location>
        <begin position="107"/>
        <end position="137"/>
    </location>
</feature>
<evidence type="ECO:0000256" key="2">
    <source>
        <dbReference type="ARBA" id="ARBA00007524"/>
    </source>
</evidence>
<evidence type="ECO:0000256" key="6">
    <source>
        <dbReference type="SAM" id="Phobius"/>
    </source>
</evidence>
<dbReference type="PANTHER" id="PTHR10057">
    <property type="entry name" value="PERIPHERAL-TYPE BENZODIAZEPINE RECEPTOR"/>
    <property type="match status" value="1"/>
</dbReference>
<keyword evidence="8" id="KW-1185">Reference proteome</keyword>
<keyword evidence="3 6" id="KW-0812">Transmembrane</keyword>
<accession>A0A926WGH4</accession>
<comment type="similarity">
    <text evidence="2">Belongs to the TspO/BZRP family.</text>
</comment>
<organism evidence="7 8">
    <name type="scientific">Anabaena sphaerica FACHB-251</name>
    <dbReference type="NCBI Taxonomy" id="2692883"/>
    <lineage>
        <taxon>Bacteria</taxon>
        <taxon>Bacillati</taxon>
        <taxon>Cyanobacteriota</taxon>
        <taxon>Cyanophyceae</taxon>
        <taxon>Nostocales</taxon>
        <taxon>Nostocaceae</taxon>
        <taxon>Anabaena</taxon>
    </lineage>
</organism>
<evidence type="ECO:0000313" key="7">
    <source>
        <dbReference type="EMBL" id="MBD2294159.1"/>
    </source>
</evidence>
<sequence length="157" mass="17443">MIQSWMIIGGITLLIALGSFFITPGDVKWFTRLSRPQWLVFEPLIPLIWTVILTCGAVSANIVWQKNPGSIITWMLMGLYLLAEIITVAYIPVMLRFRSLKLGEKIGLMGLISAVVLAICVLPISVTAALLLLPYLVWSPIGTYTTDELRELNPQDA</sequence>
<gene>
    <name evidence="7" type="ORF">H6G06_11820</name>
</gene>
<keyword evidence="5 6" id="KW-0472">Membrane</keyword>
<dbReference type="AlphaFoldDB" id="A0A926WGH4"/>
<comment type="subcellular location">
    <subcellularLocation>
        <location evidence="1">Membrane</location>
        <topology evidence="1">Multi-pass membrane protein</topology>
    </subcellularLocation>
</comment>
<evidence type="ECO:0000256" key="1">
    <source>
        <dbReference type="ARBA" id="ARBA00004141"/>
    </source>
</evidence>
<feature type="transmembrane region" description="Helical" evidence="6">
    <location>
        <begin position="6"/>
        <end position="23"/>
    </location>
</feature>
<evidence type="ECO:0000313" key="8">
    <source>
        <dbReference type="Proteomes" id="UP000662185"/>
    </source>
</evidence>
<dbReference type="PANTHER" id="PTHR10057:SF0">
    <property type="entry name" value="TRANSLOCATOR PROTEIN"/>
    <property type="match status" value="1"/>
</dbReference>
<comment type="caution">
    <text evidence="7">The sequence shown here is derived from an EMBL/GenBank/DDBJ whole genome shotgun (WGS) entry which is preliminary data.</text>
</comment>
<keyword evidence="4 6" id="KW-1133">Transmembrane helix</keyword>
<name>A0A926WGH4_9NOST</name>
<dbReference type="PIRSF" id="PIRSF005859">
    <property type="entry name" value="PBR"/>
    <property type="match status" value="1"/>
</dbReference>
<dbReference type="RefSeq" id="WP_190560278.1">
    <property type="nucleotide sequence ID" value="NZ_JACJQU010000005.1"/>
</dbReference>
<dbReference type="Gene3D" id="1.20.1260.100">
    <property type="entry name" value="TspO/MBR protein"/>
    <property type="match status" value="1"/>
</dbReference>
<protein>
    <submittedName>
        <fullName evidence="7">TspO/MBR family protein</fullName>
    </submittedName>
</protein>
<dbReference type="CDD" id="cd15904">
    <property type="entry name" value="TSPO_MBR"/>
    <property type="match status" value="1"/>
</dbReference>
<dbReference type="GO" id="GO:0033013">
    <property type="term" value="P:tetrapyrrole metabolic process"/>
    <property type="evidence" value="ECO:0007669"/>
    <property type="project" value="UniProtKB-ARBA"/>
</dbReference>
<dbReference type="Pfam" id="PF03073">
    <property type="entry name" value="TspO_MBR"/>
    <property type="match status" value="1"/>
</dbReference>
<reference evidence="8" key="1">
    <citation type="journal article" date="2020" name="ISME J.">
        <title>Comparative genomics reveals insights into cyanobacterial evolution and habitat adaptation.</title>
        <authorList>
            <person name="Chen M.Y."/>
            <person name="Teng W.K."/>
            <person name="Zhao L."/>
            <person name="Hu C.X."/>
            <person name="Zhou Y.K."/>
            <person name="Han B.P."/>
            <person name="Song L.R."/>
            <person name="Shu W.S."/>
        </authorList>
    </citation>
    <scope>NUCLEOTIDE SEQUENCE [LARGE SCALE GENOMIC DNA]</scope>
    <source>
        <strain evidence="8">FACHB-251</strain>
    </source>
</reference>
<feature type="transmembrane region" description="Helical" evidence="6">
    <location>
        <begin position="44"/>
        <end position="65"/>
    </location>
</feature>
<evidence type="ECO:0000256" key="4">
    <source>
        <dbReference type="ARBA" id="ARBA00022989"/>
    </source>
</evidence>
<proteinExistence type="inferred from homology"/>
<dbReference type="InterPro" id="IPR004307">
    <property type="entry name" value="TspO_MBR"/>
</dbReference>
<feature type="transmembrane region" description="Helical" evidence="6">
    <location>
        <begin position="71"/>
        <end position="95"/>
    </location>
</feature>
<dbReference type="EMBL" id="JACJQU010000005">
    <property type="protein sequence ID" value="MBD2294159.1"/>
    <property type="molecule type" value="Genomic_DNA"/>
</dbReference>